<gene>
    <name evidence="1" type="primary">L1</name>
</gene>
<feature type="non-terminal residue" evidence="1">
    <location>
        <position position="1"/>
    </location>
</feature>
<name>B8RBS6_9PAPI</name>
<evidence type="ECO:0000313" key="1">
    <source>
        <dbReference type="EMBL" id="ACK57179.1"/>
    </source>
</evidence>
<proteinExistence type="predicted"/>
<dbReference type="EMBL" id="EU911906">
    <property type="protein sequence ID" value="ACK57179.1"/>
    <property type="molecule type" value="Genomic_DNA"/>
</dbReference>
<accession>B8RBS6</accession>
<reference evidence="1" key="1">
    <citation type="journal article" date="2009" name="J. Med. Virol.">
        <title>High-risk HPV types in lesions of the uterine cervix of female commercial sex workers in the Philippines.</title>
        <authorList>
            <person name="Miyashita M."/>
            <person name="Agdamag D.M."/>
            <person name="Sasagawa T."/>
            <person name="Matsushita K."/>
            <person name="Salud L.M."/>
            <person name="Salud C.O."/>
            <person name="Saikawa K."/>
            <person name="Leano P.S."/>
            <person name="Pagcaliwagan T."/>
            <person name="Acuna J."/>
            <person name="Ishizaki A."/>
            <person name="Kageyama S."/>
            <person name="Ichimura H."/>
        </authorList>
    </citation>
    <scope>NUCLEOTIDE SEQUENCE</scope>
    <source>
        <strain evidence="1">06July_PHL_GP137_09</strain>
    </source>
</reference>
<sequence>QEYKHDSFRRPHSLCLHIIQSKIKQYVRHAE</sequence>
<organism evidence="1">
    <name type="scientific">Human papillomavirus</name>
    <dbReference type="NCBI Taxonomy" id="10566"/>
    <lineage>
        <taxon>Viruses</taxon>
        <taxon>Monodnaviria</taxon>
        <taxon>Shotokuvirae</taxon>
        <taxon>Cossaviricota</taxon>
        <taxon>Papovaviricetes</taxon>
        <taxon>Zurhausenvirales</taxon>
        <taxon>Papillomaviridae</taxon>
    </lineage>
</organism>
<protein>
    <submittedName>
        <fullName evidence="1">L1 capsid protein</fullName>
    </submittedName>
</protein>
<feature type="non-terminal residue" evidence="1">
    <location>
        <position position="31"/>
    </location>
</feature>